<gene>
    <name evidence="7" type="ORF">SPRG_10710</name>
</gene>
<dbReference type="Gene3D" id="1.10.10.10">
    <property type="entry name" value="Winged helix-like DNA-binding domain superfamily/Winged helix DNA-binding domain"/>
    <property type="match status" value="1"/>
</dbReference>
<keyword evidence="3" id="KW-0539">Nucleus</keyword>
<evidence type="ECO:0000256" key="2">
    <source>
        <dbReference type="ARBA" id="ARBA00023125"/>
    </source>
</evidence>
<name>A0A067BZP7_SAPPC</name>
<dbReference type="AlphaFoldDB" id="A0A067BZP7"/>
<dbReference type="InterPro" id="IPR036390">
    <property type="entry name" value="WH_DNA-bd_sf"/>
</dbReference>
<sequence length="315" mass="35387">MNDLKYTMPPLQFALHGGVPAPLPTPKAKVKAPSPRSPIKKRNVGVPKFLRFLYEILEKEDQSVICWSHKGTAFQIRKPDALANSILPRYFKHNKVSSFQRQLNYFGFKKWTKTQTVVCTFSHPNFVQHRPDAIKLIKRKDRGVAETTTTATTNSTPTSTSNNANSHHHHSPTLVDELTMPFPKSARRQSWAPHATYDLYMHGDLLHAQTNLRKHNVHLPHTPEVSGATSFSTEWGDVFLYGPPTVEPSHDAGAGPPSSYFDLWDDDGSAASTTYMAQNTPVVHEMPAHLVMIKHDDMLLDASLDATRFCHVAEF</sequence>
<dbReference type="GO" id="GO:0005634">
    <property type="term" value="C:nucleus"/>
    <property type="evidence" value="ECO:0007669"/>
    <property type="project" value="UniProtKB-SubCell"/>
</dbReference>
<organism evidence="7 8">
    <name type="scientific">Saprolegnia parasitica (strain CBS 223.65)</name>
    <dbReference type="NCBI Taxonomy" id="695850"/>
    <lineage>
        <taxon>Eukaryota</taxon>
        <taxon>Sar</taxon>
        <taxon>Stramenopiles</taxon>
        <taxon>Oomycota</taxon>
        <taxon>Saprolegniomycetes</taxon>
        <taxon>Saprolegniales</taxon>
        <taxon>Saprolegniaceae</taxon>
        <taxon>Saprolegnia</taxon>
    </lineage>
</organism>
<dbReference type="Pfam" id="PF00447">
    <property type="entry name" value="HSF_DNA-bind"/>
    <property type="match status" value="1"/>
</dbReference>
<dbReference type="SUPFAM" id="SSF46785">
    <property type="entry name" value="Winged helix' DNA-binding domain"/>
    <property type="match status" value="1"/>
</dbReference>
<feature type="compositionally biased region" description="Low complexity" evidence="5">
    <location>
        <begin position="147"/>
        <end position="165"/>
    </location>
</feature>
<dbReference type="GO" id="GO:0003700">
    <property type="term" value="F:DNA-binding transcription factor activity"/>
    <property type="evidence" value="ECO:0007669"/>
    <property type="project" value="InterPro"/>
</dbReference>
<dbReference type="OrthoDB" id="60033at2759"/>
<comment type="similarity">
    <text evidence="4">Belongs to the HSF family.</text>
</comment>
<dbReference type="InterPro" id="IPR000232">
    <property type="entry name" value="HSF_DNA-bd"/>
</dbReference>
<evidence type="ECO:0000256" key="5">
    <source>
        <dbReference type="SAM" id="MobiDB-lite"/>
    </source>
</evidence>
<reference evidence="7 8" key="1">
    <citation type="journal article" date="2013" name="PLoS Genet.">
        <title>Distinctive expansion of potential virulence genes in the genome of the oomycete fish pathogen Saprolegnia parasitica.</title>
        <authorList>
            <person name="Jiang R.H."/>
            <person name="de Bruijn I."/>
            <person name="Haas B.J."/>
            <person name="Belmonte R."/>
            <person name="Lobach L."/>
            <person name="Christie J."/>
            <person name="van den Ackerveken G."/>
            <person name="Bottin A."/>
            <person name="Bulone V."/>
            <person name="Diaz-Moreno S.M."/>
            <person name="Dumas B."/>
            <person name="Fan L."/>
            <person name="Gaulin E."/>
            <person name="Govers F."/>
            <person name="Grenville-Briggs L.J."/>
            <person name="Horner N.R."/>
            <person name="Levin J.Z."/>
            <person name="Mammella M."/>
            <person name="Meijer H.J."/>
            <person name="Morris P."/>
            <person name="Nusbaum C."/>
            <person name="Oome S."/>
            <person name="Phillips A.J."/>
            <person name="van Rooyen D."/>
            <person name="Rzeszutek E."/>
            <person name="Saraiva M."/>
            <person name="Secombes C.J."/>
            <person name="Seidl M.F."/>
            <person name="Snel B."/>
            <person name="Stassen J.H."/>
            <person name="Sykes S."/>
            <person name="Tripathy S."/>
            <person name="van den Berg H."/>
            <person name="Vega-Arreguin J.C."/>
            <person name="Wawra S."/>
            <person name="Young S.K."/>
            <person name="Zeng Q."/>
            <person name="Dieguez-Uribeondo J."/>
            <person name="Russ C."/>
            <person name="Tyler B.M."/>
            <person name="van West P."/>
        </authorList>
    </citation>
    <scope>NUCLEOTIDE SEQUENCE [LARGE SCALE GENOMIC DNA]</scope>
    <source>
        <strain evidence="7 8">CBS 223.65</strain>
    </source>
</reference>
<dbReference type="PRINTS" id="PR00056">
    <property type="entry name" value="HSFDOMAIN"/>
</dbReference>
<evidence type="ECO:0000313" key="7">
    <source>
        <dbReference type="EMBL" id="KDO24014.1"/>
    </source>
</evidence>
<dbReference type="VEuPathDB" id="FungiDB:SPRG_10710"/>
<feature type="region of interest" description="Disordered" evidence="5">
    <location>
        <begin position="139"/>
        <end position="172"/>
    </location>
</feature>
<dbReference type="RefSeq" id="XP_012205333.1">
    <property type="nucleotide sequence ID" value="XM_012349943.1"/>
</dbReference>
<dbReference type="STRING" id="695850.A0A067BZP7"/>
<dbReference type="Proteomes" id="UP000030745">
    <property type="component" value="Unassembled WGS sequence"/>
</dbReference>
<feature type="domain" description="HSF-type DNA-binding" evidence="6">
    <location>
        <begin position="45"/>
        <end position="140"/>
    </location>
</feature>
<dbReference type="SMART" id="SM00415">
    <property type="entry name" value="HSF"/>
    <property type="match status" value="1"/>
</dbReference>
<keyword evidence="2" id="KW-0238">DNA-binding</keyword>
<dbReference type="PANTHER" id="PTHR10015:SF427">
    <property type="entry name" value="HEAT SHOCK FACTOR PROTEIN"/>
    <property type="match status" value="1"/>
</dbReference>
<evidence type="ECO:0000256" key="3">
    <source>
        <dbReference type="ARBA" id="ARBA00023242"/>
    </source>
</evidence>
<protein>
    <recommendedName>
        <fullName evidence="6">HSF-type DNA-binding domain-containing protein</fullName>
    </recommendedName>
</protein>
<dbReference type="GO" id="GO:0043565">
    <property type="term" value="F:sequence-specific DNA binding"/>
    <property type="evidence" value="ECO:0007669"/>
    <property type="project" value="InterPro"/>
</dbReference>
<accession>A0A067BZP7</accession>
<evidence type="ECO:0000256" key="4">
    <source>
        <dbReference type="RuleBase" id="RU004020"/>
    </source>
</evidence>
<evidence type="ECO:0000256" key="1">
    <source>
        <dbReference type="ARBA" id="ARBA00004123"/>
    </source>
</evidence>
<dbReference type="InterPro" id="IPR036388">
    <property type="entry name" value="WH-like_DNA-bd_sf"/>
</dbReference>
<evidence type="ECO:0000313" key="8">
    <source>
        <dbReference type="Proteomes" id="UP000030745"/>
    </source>
</evidence>
<dbReference type="PANTHER" id="PTHR10015">
    <property type="entry name" value="HEAT SHOCK TRANSCRIPTION FACTOR"/>
    <property type="match status" value="1"/>
</dbReference>
<evidence type="ECO:0000259" key="6">
    <source>
        <dbReference type="SMART" id="SM00415"/>
    </source>
</evidence>
<dbReference type="GeneID" id="24132807"/>
<keyword evidence="8" id="KW-1185">Reference proteome</keyword>
<dbReference type="EMBL" id="KK583247">
    <property type="protein sequence ID" value="KDO24014.1"/>
    <property type="molecule type" value="Genomic_DNA"/>
</dbReference>
<comment type="subcellular location">
    <subcellularLocation>
        <location evidence="1">Nucleus</location>
    </subcellularLocation>
</comment>
<dbReference type="FunFam" id="1.10.10.10:FF:000286">
    <property type="entry name" value="Heat shock transcription factor"/>
    <property type="match status" value="1"/>
</dbReference>
<dbReference type="KEGG" id="spar:SPRG_10710"/>
<proteinExistence type="inferred from homology"/>